<evidence type="ECO:0000313" key="3">
    <source>
        <dbReference type="EMBL" id="RXG16841.1"/>
    </source>
</evidence>
<gene>
    <name evidence="3" type="ORF">DSM04_102423</name>
</gene>
<accession>A0A4Q0NYC9</accession>
<dbReference type="Proteomes" id="UP000289821">
    <property type="component" value="Unassembled WGS sequence"/>
</dbReference>
<evidence type="ECO:0000259" key="2">
    <source>
        <dbReference type="PROSITE" id="PS50943"/>
    </source>
</evidence>
<evidence type="ECO:0000313" key="4">
    <source>
        <dbReference type="Proteomes" id="UP000289821"/>
    </source>
</evidence>
<name>A0A4Q0NYC9_9FLAO</name>
<dbReference type="SUPFAM" id="SSF47413">
    <property type="entry name" value="lambda repressor-like DNA-binding domains"/>
    <property type="match status" value="1"/>
</dbReference>
<proteinExistence type="predicted"/>
<keyword evidence="4" id="KW-1185">Reference proteome</keyword>
<evidence type="ECO:0000256" key="1">
    <source>
        <dbReference type="ARBA" id="ARBA00023125"/>
    </source>
</evidence>
<dbReference type="InterPro" id="IPR010982">
    <property type="entry name" value="Lambda_DNA-bd_dom_sf"/>
</dbReference>
<dbReference type="RefSeq" id="WP_128760499.1">
    <property type="nucleotide sequence ID" value="NZ_QOVI01000002.1"/>
</dbReference>
<dbReference type="Pfam" id="PF12844">
    <property type="entry name" value="HTH_19"/>
    <property type="match status" value="1"/>
</dbReference>
<comment type="caution">
    <text evidence="3">The sequence shown here is derived from an EMBL/GenBank/DDBJ whole genome shotgun (WGS) entry which is preliminary data.</text>
</comment>
<organism evidence="3 4">
    <name type="scientific">Leeuwenhoekiella aestuarii</name>
    <dbReference type="NCBI Taxonomy" id="2249426"/>
    <lineage>
        <taxon>Bacteria</taxon>
        <taxon>Pseudomonadati</taxon>
        <taxon>Bacteroidota</taxon>
        <taxon>Flavobacteriia</taxon>
        <taxon>Flavobacteriales</taxon>
        <taxon>Flavobacteriaceae</taxon>
        <taxon>Leeuwenhoekiella</taxon>
    </lineage>
</organism>
<protein>
    <submittedName>
        <fullName evidence="3">DNA-binding XRE family transcriptional regulator</fullName>
    </submittedName>
</protein>
<keyword evidence="1 3" id="KW-0238">DNA-binding</keyword>
<feature type="domain" description="HTH cro/C1-type" evidence="2">
    <location>
        <begin position="8"/>
        <end position="62"/>
    </location>
</feature>
<dbReference type="CDD" id="cd00093">
    <property type="entry name" value="HTH_XRE"/>
    <property type="match status" value="1"/>
</dbReference>
<dbReference type="InterPro" id="IPR001387">
    <property type="entry name" value="Cro/C1-type_HTH"/>
</dbReference>
<reference evidence="3 4" key="1">
    <citation type="submission" date="2018-07" db="EMBL/GenBank/DDBJ databases">
        <title>Leeuwenhoekiella genomics.</title>
        <authorList>
            <person name="Tahon G."/>
            <person name="Willems A."/>
        </authorList>
    </citation>
    <scope>NUCLEOTIDE SEQUENCE [LARGE SCALE GENOMIC DNA]</scope>
    <source>
        <strain evidence="3 4">R-50232</strain>
    </source>
</reference>
<dbReference type="EMBL" id="QOVI01000002">
    <property type="protein sequence ID" value="RXG16841.1"/>
    <property type="molecule type" value="Genomic_DNA"/>
</dbReference>
<dbReference type="GO" id="GO:0003677">
    <property type="term" value="F:DNA binding"/>
    <property type="evidence" value="ECO:0007669"/>
    <property type="project" value="UniProtKB-KW"/>
</dbReference>
<dbReference type="SMART" id="SM00530">
    <property type="entry name" value="HTH_XRE"/>
    <property type="match status" value="1"/>
</dbReference>
<dbReference type="PROSITE" id="PS50943">
    <property type="entry name" value="HTH_CROC1"/>
    <property type="match status" value="1"/>
</dbReference>
<dbReference type="Gene3D" id="1.10.260.40">
    <property type="entry name" value="lambda repressor-like DNA-binding domains"/>
    <property type="match status" value="1"/>
</dbReference>
<dbReference type="AlphaFoldDB" id="A0A4Q0NYC9"/>
<dbReference type="PANTHER" id="PTHR46558:SF11">
    <property type="entry name" value="HTH-TYPE TRANSCRIPTIONAL REGULATOR XRE"/>
    <property type="match status" value="1"/>
</dbReference>
<sequence length="251" mass="28837">MSFFGKNIRKIRSVKTLSQQAFAELFDLKRGTLGAYEEGRSEPKIETIIKIANYFSIAIDDLLTRELTVNELLKFKSSLSEQHELPHPETFKQIPCITEKNSIEYICNYQNQRFVQDMVQVILPVDNSEAMRGFVVTNLEMTNQNQGLFPKDVVLGTLVKEGNYKNIEDGAIVLALIKDQLILRKAYIFSDTIILKAEHQNIDELRFPLSEINEIWKITSVFQKRITSIGSGIEDKLSMLEKEFAKLRSQI</sequence>
<dbReference type="PANTHER" id="PTHR46558">
    <property type="entry name" value="TRACRIPTIONAL REGULATORY PROTEIN-RELATED-RELATED"/>
    <property type="match status" value="1"/>
</dbReference>